<evidence type="ECO:0000313" key="3">
    <source>
        <dbReference type="Proteomes" id="UP001281761"/>
    </source>
</evidence>
<evidence type="ECO:0000256" key="1">
    <source>
        <dbReference type="SAM" id="MobiDB-lite"/>
    </source>
</evidence>
<evidence type="ECO:0000313" key="2">
    <source>
        <dbReference type="EMBL" id="KAK2941818.1"/>
    </source>
</evidence>
<dbReference type="Proteomes" id="UP001281761">
    <property type="component" value="Unassembled WGS sequence"/>
</dbReference>
<feature type="region of interest" description="Disordered" evidence="1">
    <location>
        <begin position="232"/>
        <end position="287"/>
    </location>
</feature>
<organism evidence="2 3">
    <name type="scientific">Blattamonas nauphoetae</name>
    <dbReference type="NCBI Taxonomy" id="2049346"/>
    <lineage>
        <taxon>Eukaryota</taxon>
        <taxon>Metamonada</taxon>
        <taxon>Preaxostyla</taxon>
        <taxon>Oxymonadida</taxon>
        <taxon>Blattamonas</taxon>
    </lineage>
</organism>
<sequence>MMRRRTRRGAGRRNWKTGTASFRSSSSSSLCCPVTRCHPFPHPPHVLLSRPLLVSSTISRFLLRCLRHTAAEGRGEEAAEHQHSHLHTAPLAEHARAAAPSILLHPRQTTCSFSHSNTVLLNRVLSTATNIPLVLTAIAAYSQSLNFWEMNQTRLILLNLNASLPFFVCQHSPTSPNSHPSAVCQNASCCSFSLPPPRLFDVSLRFCAHPHDRRDAAVRRLARRVGGQLCGLEDQSSSSHHHHPAVPSHHVLPLGRRRQRRFPSHHRQPRPPHSTRTSQAHLVASAC</sequence>
<protein>
    <submittedName>
        <fullName evidence="2">Uncharacterized protein</fullName>
    </submittedName>
</protein>
<proteinExistence type="predicted"/>
<name>A0ABQ9WR64_9EUKA</name>
<feature type="compositionally biased region" description="Basic residues" evidence="1">
    <location>
        <begin position="1"/>
        <end position="15"/>
    </location>
</feature>
<reference evidence="2 3" key="1">
    <citation type="journal article" date="2022" name="bioRxiv">
        <title>Genomics of Preaxostyla Flagellates Illuminates Evolutionary Transitions and the Path Towards Mitochondrial Loss.</title>
        <authorList>
            <person name="Novak L.V.F."/>
            <person name="Treitli S.C."/>
            <person name="Pyrih J."/>
            <person name="Halakuc P."/>
            <person name="Pipaliya S.V."/>
            <person name="Vacek V."/>
            <person name="Brzon O."/>
            <person name="Soukal P."/>
            <person name="Eme L."/>
            <person name="Dacks J.B."/>
            <person name="Karnkowska A."/>
            <person name="Elias M."/>
            <person name="Hampl V."/>
        </authorList>
    </citation>
    <scope>NUCLEOTIDE SEQUENCE [LARGE SCALE GENOMIC DNA]</scope>
    <source>
        <strain evidence="2">NAU3</strain>
        <tissue evidence="2">Gut</tissue>
    </source>
</reference>
<feature type="compositionally biased region" description="Basic residues" evidence="1">
    <location>
        <begin position="255"/>
        <end position="270"/>
    </location>
</feature>
<keyword evidence="3" id="KW-1185">Reference proteome</keyword>
<comment type="caution">
    <text evidence="2">The sequence shown here is derived from an EMBL/GenBank/DDBJ whole genome shotgun (WGS) entry which is preliminary data.</text>
</comment>
<accession>A0ABQ9WR64</accession>
<feature type="region of interest" description="Disordered" evidence="1">
    <location>
        <begin position="1"/>
        <end position="24"/>
    </location>
</feature>
<dbReference type="EMBL" id="JARBJD010000460">
    <property type="protein sequence ID" value="KAK2941818.1"/>
    <property type="molecule type" value="Genomic_DNA"/>
</dbReference>
<gene>
    <name evidence="2" type="ORF">BLNAU_23274</name>
</gene>